<protein>
    <submittedName>
        <fullName evidence="1">Uncharacterized protein</fullName>
    </submittedName>
</protein>
<proteinExistence type="predicted"/>
<name>A0A6J5N107_9CAUD</name>
<gene>
    <name evidence="1" type="ORF">UFOVP618_27</name>
</gene>
<organism evidence="1">
    <name type="scientific">uncultured Caudovirales phage</name>
    <dbReference type="NCBI Taxonomy" id="2100421"/>
    <lineage>
        <taxon>Viruses</taxon>
        <taxon>Duplodnaviria</taxon>
        <taxon>Heunggongvirae</taxon>
        <taxon>Uroviricota</taxon>
        <taxon>Caudoviricetes</taxon>
        <taxon>Peduoviridae</taxon>
        <taxon>Maltschvirus</taxon>
        <taxon>Maltschvirus maltsch</taxon>
    </lineage>
</organism>
<dbReference type="EMBL" id="LR796587">
    <property type="protein sequence ID" value="CAB4152774.1"/>
    <property type="molecule type" value="Genomic_DNA"/>
</dbReference>
<reference evidence="1" key="1">
    <citation type="submission" date="2020-04" db="EMBL/GenBank/DDBJ databases">
        <authorList>
            <person name="Chiriac C."/>
            <person name="Salcher M."/>
            <person name="Ghai R."/>
            <person name="Kavagutti S V."/>
        </authorList>
    </citation>
    <scope>NUCLEOTIDE SEQUENCE</scope>
</reference>
<evidence type="ECO:0000313" key="1">
    <source>
        <dbReference type="EMBL" id="CAB4152774.1"/>
    </source>
</evidence>
<accession>A0A6J5N107</accession>
<sequence length="44" mass="5208">MIREVYKPKQNNVVKLELYLKKINKDGRQKDKRVNTESSTTTGR</sequence>